<organism evidence="1">
    <name type="scientific">bioreactor metagenome</name>
    <dbReference type="NCBI Taxonomy" id="1076179"/>
    <lineage>
        <taxon>unclassified sequences</taxon>
        <taxon>metagenomes</taxon>
        <taxon>ecological metagenomes</taxon>
    </lineage>
</organism>
<name>A0A645IR07_9ZZZZ</name>
<dbReference type="EMBL" id="VSSQ01113209">
    <property type="protein sequence ID" value="MPN49713.1"/>
    <property type="molecule type" value="Genomic_DNA"/>
</dbReference>
<evidence type="ECO:0000313" key="1">
    <source>
        <dbReference type="EMBL" id="MPN49713.1"/>
    </source>
</evidence>
<accession>A0A645IR07</accession>
<proteinExistence type="predicted"/>
<protein>
    <submittedName>
        <fullName evidence="1">Uncharacterized protein</fullName>
    </submittedName>
</protein>
<comment type="caution">
    <text evidence="1">The sequence shown here is derived from an EMBL/GenBank/DDBJ whole genome shotgun (WGS) entry which is preliminary data.</text>
</comment>
<dbReference type="AlphaFoldDB" id="A0A645IR07"/>
<gene>
    <name evidence="1" type="ORF">SDC9_197335</name>
</gene>
<sequence>MVMGWMDGKERGFIDDDKIIIFVNDIKITVSRLNCIFIFWDIDG</sequence>
<reference evidence="1" key="1">
    <citation type="submission" date="2019-08" db="EMBL/GenBank/DDBJ databases">
        <authorList>
            <person name="Kucharzyk K."/>
            <person name="Murdoch R.W."/>
            <person name="Higgins S."/>
            <person name="Loffler F."/>
        </authorList>
    </citation>
    <scope>NUCLEOTIDE SEQUENCE</scope>
</reference>